<evidence type="ECO:0000259" key="4">
    <source>
        <dbReference type="PROSITE" id="PS51118"/>
    </source>
</evidence>
<evidence type="ECO:0000256" key="2">
    <source>
        <dbReference type="ARBA" id="ARBA00023125"/>
    </source>
</evidence>
<comment type="caution">
    <text evidence="5">The sequence shown here is derived from an EMBL/GenBank/DDBJ whole genome shotgun (WGS) entry which is preliminary data.</text>
</comment>
<evidence type="ECO:0000256" key="1">
    <source>
        <dbReference type="ARBA" id="ARBA00023015"/>
    </source>
</evidence>
<dbReference type="Gene3D" id="1.10.10.10">
    <property type="entry name" value="Winged helix-like DNA-binding domain superfamily/Winged helix DNA-binding domain"/>
    <property type="match status" value="1"/>
</dbReference>
<keyword evidence="2" id="KW-0238">DNA-binding</keyword>
<dbReference type="RefSeq" id="WP_198122145.1">
    <property type="nucleotide sequence ID" value="NZ_CAJHCY010000025.1"/>
</dbReference>
<dbReference type="AlphaFoldDB" id="A0AAP2HH88"/>
<dbReference type="EMBL" id="JAHPMX010000003">
    <property type="protein sequence ID" value="MBU9356113.1"/>
    <property type="molecule type" value="Genomic_DNA"/>
</dbReference>
<dbReference type="InterPro" id="IPR036390">
    <property type="entry name" value="WH_DNA-bd_sf"/>
</dbReference>
<gene>
    <name evidence="5" type="ORF">KTE52_07175</name>
</gene>
<dbReference type="InterPro" id="IPR002577">
    <property type="entry name" value="HTH_HxlR"/>
</dbReference>
<dbReference type="PANTHER" id="PTHR33204">
    <property type="entry name" value="TRANSCRIPTIONAL REGULATOR, MARR FAMILY"/>
    <property type="match status" value="1"/>
</dbReference>
<accession>A0AAP2HH88</accession>
<dbReference type="InterPro" id="IPR036388">
    <property type="entry name" value="WH-like_DNA-bd_sf"/>
</dbReference>
<dbReference type="GO" id="GO:0003677">
    <property type="term" value="F:DNA binding"/>
    <property type="evidence" value="ECO:0007669"/>
    <property type="project" value="UniProtKB-KW"/>
</dbReference>
<organism evidence="5 6">
    <name type="scientific">Burkholderia multivorans</name>
    <dbReference type="NCBI Taxonomy" id="87883"/>
    <lineage>
        <taxon>Bacteria</taxon>
        <taxon>Pseudomonadati</taxon>
        <taxon>Pseudomonadota</taxon>
        <taxon>Betaproteobacteria</taxon>
        <taxon>Burkholderiales</taxon>
        <taxon>Burkholderiaceae</taxon>
        <taxon>Burkholderia</taxon>
        <taxon>Burkholderia cepacia complex</taxon>
    </lineage>
</organism>
<dbReference type="PANTHER" id="PTHR33204:SF39">
    <property type="entry name" value="TRANSCRIPTIONAL REGULATORY PROTEIN"/>
    <property type="match status" value="1"/>
</dbReference>
<reference evidence="5" key="1">
    <citation type="submission" date="2021-06" db="EMBL/GenBank/DDBJ databases">
        <title>A collection of bacterial strains from the Burkholderia cepacia Research Laboratory and Repository.</title>
        <authorList>
            <person name="Lipuma J."/>
            <person name="Spilker T."/>
        </authorList>
    </citation>
    <scope>NUCLEOTIDE SEQUENCE</scope>
    <source>
        <strain evidence="5">AU37435</strain>
    </source>
</reference>
<feature type="domain" description="HTH hxlR-type" evidence="4">
    <location>
        <begin position="12"/>
        <end position="112"/>
    </location>
</feature>
<dbReference type="Proteomes" id="UP001196915">
    <property type="component" value="Unassembled WGS sequence"/>
</dbReference>
<protein>
    <submittedName>
        <fullName evidence="5">Helix-turn-helix transcriptional regulator</fullName>
    </submittedName>
</protein>
<sequence>MTPSRTREAPNCTQFTRELLSRVGDKWSILIVAHLAQGPLRFNALKRTIGRISQRMLTLTLKSLEKDGLVSRTVYPTIPPSVEYELTPLGHTLLRPVMSLIDWSHQHQNAVEAARLAYEEDLDAAHVTLARRVR</sequence>
<dbReference type="SUPFAM" id="SSF46785">
    <property type="entry name" value="Winged helix' DNA-binding domain"/>
    <property type="match status" value="1"/>
</dbReference>
<evidence type="ECO:0000256" key="3">
    <source>
        <dbReference type="ARBA" id="ARBA00023163"/>
    </source>
</evidence>
<dbReference type="PROSITE" id="PS51118">
    <property type="entry name" value="HTH_HXLR"/>
    <property type="match status" value="1"/>
</dbReference>
<evidence type="ECO:0000313" key="5">
    <source>
        <dbReference type="EMBL" id="MBU9356113.1"/>
    </source>
</evidence>
<evidence type="ECO:0000313" key="6">
    <source>
        <dbReference type="Proteomes" id="UP001196915"/>
    </source>
</evidence>
<keyword evidence="1" id="KW-0805">Transcription regulation</keyword>
<dbReference type="Pfam" id="PF01638">
    <property type="entry name" value="HxlR"/>
    <property type="match status" value="1"/>
</dbReference>
<name>A0AAP2HH88_9BURK</name>
<keyword evidence="3" id="KW-0804">Transcription</keyword>
<proteinExistence type="predicted"/>